<dbReference type="EMBL" id="JAIVGD010000018">
    <property type="protein sequence ID" value="KAH0753919.1"/>
    <property type="molecule type" value="Genomic_DNA"/>
</dbReference>
<dbReference type="Proteomes" id="UP000826656">
    <property type="component" value="Unassembled WGS sequence"/>
</dbReference>
<proteinExistence type="predicted"/>
<comment type="caution">
    <text evidence="1">The sequence shown here is derived from an EMBL/GenBank/DDBJ whole genome shotgun (WGS) entry which is preliminary data.</text>
</comment>
<organism evidence="1 2">
    <name type="scientific">Solanum tuberosum</name>
    <name type="common">Potato</name>
    <dbReference type="NCBI Taxonomy" id="4113"/>
    <lineage>
        <taxon>Eukaryota</taxon>
        <taxon>Viridiplantae</taxon>
        <taxon>Streptophyta</taxon>
        <taxon>Embryophyta</taxon>
        <taxon>Tracheophyta</taxon>
        <taxon>Spermatophyta</taxon>
        <taxon>Magnoliopsida</taxon>
        <taxon>eudicotyledons</taxon>
        <taxon>Gunneridae</taxon>
        <taxon>Pentapetalae</taxon>
        <taxon>asterids</taxon>
        <taxon>lamiids</taxon>
        <taxon>Solanales</taxon>
        <taxon>Solanaceae</taxon>
        <taxon>Solanoideae</taxon>
        <taxon>Solaneae</taxon>
        <taxon>Solanum</taxon>
    </lineage>
</organism>
<protein>
    <submittedName>
        <fullName evidence="1">Uncharacterized protein</fullName>
    </submittedName>
</protein>
<reference evidence="1 2" key="1">
    <citation type="journal article" date="2021" name="bioRxiv">
        <title>Chromosome-scale and haplotype-resolved genome assembly of a tetraploid potato cultivar.</title>
        <authorList>
            <person name="Sun H."/>
            <person name="Jiao W.-B."/>
            <person name="Krause K."/>
            <person name="Campoy J.A."/>
            <person name="Goel M."/>
            <person name="Folz-Donahue K."/>
            <person name="Kukat C."/>
            <person name="Huettel B."/>
            <person name="Schneeberger K."/>
        </authorList>
    </citation>
    <scope>NUCLEOTIDE SEQUENCE [LARGE SCALE GENOMIC DNA]</scope>
    <source>
        <strain evidence="1">SolTubOtavaFocal</strain>
        <tissue evidence="1">Leaves</tissue>
    </source>
</reference>
<evidence type="ECO:0000313" key="2">
    <source>
        <dbReference type="Proteomes" id="UP000826656"/>
    </source>
</evidence>
<name>A0ABQ7UQ76_SOLTU</name>
<keyword evidence="2" id="KW-1185">Reference proteome</keyword>
<sequence length="77" mass="8736">MKSNLPLPFVVDHQHLALVCHFSPVSQLAKRYNSVEQWIQEVVSMEAPCIVVELVTLSVKSVVENDSKVMHSHVYSF</sequence>
<gene>
    <name evidence="1" type="ORF">KY290_024189</name>
</gene>
<evidence type="ECO:0000313" key="1">
    <source>
        <dbReference type="EMBL" id="KAH0753919.1"/>
    </source>
</evidence>
<accession>A0ABQ7UQ76</accession>